<evidence type="ECO:0000259" key="4">
    <source>
        <dbReference type="Pfam" id="PF01425"/>
    </source>
</evidence>
<dbReference type="SUPFAM" id="SSF75304">
    <property type="entry name" value="Amidase signature (AS) enzymes"/>
    <property type="match status" value="1"/>
</dbReference>
<dbReference type="OrthoDB" id="6428749at2759"/>
<dbReference type="Proteomes" id="UP000283895">
    <property type="component" value="Unassembled WGS sequence"/>
</dbReference>
<proteinExistence type="inferred from homology"/>
<keyword evidence="6" id="KW-1185">Reference proteome</keyword>
<evidence type="ECO:0000313" key="5">
    <source>
        <dbReference type="EMBL" id="ROV93592.1"/>
    </source>
</evidence>
<feature type="domain" description="Amidase" evidence="4">
    <location>
        <begin position="92"/>
        <end position="155"/>
    </location>
</feature>
<gene>
    <name evidence="5" type="ORF">VMCG_08092</name>
</gene>
<dbReference type="PANTHER" id="PTHR46072">
    <property type="entry name" value="AMIDASE-RELATED-RELATED"/>
    <property type="match status" value="1"/>
</dbReference>
<name>A0A423VRN1_9PEZI</name>
<dbReference type="STRING" id="356882.A0A423VRN1"/>
<dbReference type="AlphaFoldDB" id="A0A423VRN1"/>
<dbReference type="GO" id="GO:0016787">
    <property type="term" value="F:hydrolase activity"/>
    <property type="evidence" value="ECO:0007669"/>
    <property type="project" value="UniProtKB-KW"/>
</dbReference>
<protein>
    <recommendedName>
        <fullName evidence="4">Amidase domain-containing protein</fullName>
    </recommendedName>
</protein>
<comment type="similarity">
    <text evidence="1">Belongs to the amidase family.</text>
</comment>
<feature type="domain" description="Amidase" evidence="4">
    <location>
        <begin position="159"/>
        <end position="506"/>
    </location>
</feature>
<dbReference type="PIRSF" id="PIRSF001221">
    <property type="entry name" value="Amidase_fungi"/>
    <property type="match status" value="1"/>
</dbReference>
<dbReference type="Pfam" id="PF01425">
    <property type="entry name" value="Amidase"/>
    <property type="match status" value="2"/>
</dbReference>
<sequence>MSNENARDWQVRAALKRSQCEGLIPPGWKLPSTLERSLEYPLEASKNNLIELDIPRQSGILTEKELHITEAYDVRHLLGALASGGLSSLEVTTCCLTEILFEQAFERAQHLDALRERGQLAGPLHGLPISLKDSFQVRGSDATLGLVAYLDNGPSEAADSHNHIFGRTLNPWNTSLTAGGSTGGEGALIALRGSPLGVGTDVAGSVRIPALCCGVYGFKPTAGRTPYGKQAPITDPGLHTISPSAGPLANDLDALEILTKSVVDSRPARVDSTAIDVPWRSAGPLNPVLRFGVLAEDPLFPWHPPIKKVVADTADLLKAQGHEVIYLTSQQCLVGESYDVASQMFGLDKTSARILAHSGEPMVPSLLYARQAARGVSFNRSFLRDTRSVKDRLERLSILNVKMSDIQEAWRKVWVECRLDAVIGPGAQNTAVEHDMYALAPYTCLFNLLDYPACVIPVGHVEKPDKEESFLKSPGQFAPPYRPEDLEGAPVAIQIITTRMRDEECLAIARLIDKYVRPGVGDGMSVAKL</sequence>
<evidence type="ECO:0000256" key="2">
    <source>
        <dbReference type="ARBA" id="ARBA00022801"/>
    </source>
</evidence>
<reference evidence="5 6" key="1">
    <citation type="submission" date="2015-09" db="EMBL/GenBank/DDBJ databases">
        <title>Host preference determinants of Valsa canker pathogens revealed by comparative genomics.</title>
        <authorList>
            <person name="Yin Z."/>
            <person name="Huang L."/>
        </authorList>
    </citation>
    <scope>NUCLEOTIDE SEQUENCE [LARGE SCALE GENOMIC DNA]</scope>
    <source>
        <strain evidence="5 6">03-1</strain>
    </source>
</reference>
<comment type="caution">
    <text evidence="5">The sequence shown here is derived from an EMBL/GenBank/DDBJ whole genome shotgun (WGS) entry which is preliminary data.</text>
</comment>
<feature type="active site" description="Charge relay system" evidence="3">
    <location>
        <position position="181"/>
    </location>
</feature>
<evidence type="ECO:0000313" key="6">
    <source>
        <dbReference type="Proteomes" id="UP000283895"/>
    </source>
</evidence>
<dbReference type="InterPro" id="IPR023631">
    <property type="entry name" value="Amidase_dom"/>
</dbReference>
<dbReference type="InterPro" id="IPR036928">
    <property type="entry name" value="AS_sf"/>
</dbReference>
<evidence type="ECO:0000256" key="1">
    <source>
        <dbReference type="ARBA" id="ARBA00009199"/>
    </source>
</evidence>
<accession>A0A423VRN1</accession>
<dbReference type="Gene3D" id="3.90.1300.10">
    <property type="entry name" value="Amidase signature (AS) domain"/>
    <property type="match status" value="2"/>
</dbReference>
<feature type="active site" description="Acyl-ester intermediate" evidence="3">
    <location>
        <position position="205"/>
    </location>
</feature>
<organism evidence="5 6">
    <name type="scientific">Cytospora schulzeri</name>
    <dbReference type="NCBI Taxonomy" id="448051"/>
    <lineage>
        <taxon>Eukaryota</taxon>
        <taxon>Fungi</taxon>
        <taxon>Dikarya</taxon>
        <taxon>Ascomycota</taxon>
        <taxon>Pezizomycotina</taxon>
        <taxon>Sordariomycetes</taxon>
        <taxon>Sordariomycetidae</taxon>
        <taxon>Diaporthales</taxon>
        <taxon>Cytosporaceae</taxon>
        <taxon>Cytospora</taxon>
    </lineage>
</organism>
<evidence type="ECO:0000256" key="3">
    <source>
        <dbReference type="PIRSR" id="PIRSR001221-1"/>
    </source>
</evidence>
<keyword evidence="2" id="KW-0378">Hydrolase</keyword>
<dbReference type="PANTHER" id="PTHR46072:SF3">
    <property type="entry name" value="AMIDASE"/>
    <property type="match status" value="1"/>
</dbReference>
<dbReference type="EMBL" id="LKEA01000044">
    <property type="protein sequence ID" value="ROV93592.1"/>
    <property type="molecule type" value="Genomic_DNA"/>
</dbReference>
<feature type="active site" description="Charge relay system" evidence="3">
    <location>
        <position position="132"/>
    </location>
</feature>